<dbReference type="EMBL" id="GBRH01197401">
    <property type="protein sequence ID" value="JAE00495.1"/>
    <property type="molecule type" value="Transcribed_RNA"/>
</dbReference>
<dbReference type="AlphaFoldDB" id="A0A0A9EID3"/>
<name>A0A0A9EID3_ARUDO</name>
<reference evidence="1" key="2">
    <citation type="journal article" date="2015" name="Data Brief">
        <title>Shoot transcriptome of the giant reed, Arundo donax.</title>
        <authorList>
            <person name="Barrero R.A."/>
            <person name="Guerrero F.D."/>
            <person name="Moolhuijzen P."/>
            <person name="Goolsby J.A."/>
            <person name="Tidwell J."/>
            <person name="Bellgard S.E."/>
            <person name="Bellgard M.I."/>
        </authorList>
    </citation>
    <scope>NUCLEOTIDE SEQUENCE</scope>
    <source>
        <tissue evidence="1">Shoot tissue taken approximately 20 cm above the soil surface</tissue>
    </source>
</reference>
<proteinExistence type="predicted"/>
<evidence type="ECO:0000313" key="1">
    <source>
        <dbReference type="EMBL" id="JAE00495.1"/>
    </source>
</evidence>
<protein>
    <submittedName>
        <fullName evidence="1">Uncharacterized protein</fullName>
    </submittedName>
</protein>
<sequence length="61" mass="7075">MQEYVMLCYVVLPTYSYSVSIYGLCKTRFVHLAFVSFTLRIFDPCNISLVNKWICSSSYSS</sequence>
<reference evidence="1" key="1">
    <citation type="submission" date="2014-09" db="EMBL/GenBank/DDBJ databases">
        <authorList>
            <person name="Magalhaes I.L.F."/>
            <person name="Oliveira U."/>
            <person name="Santos F.R."/>
            <person name="Vidigal T.H.D.A."/>
            <person name="Brescovit A.D."/>
            <person name="Santos A.J."/>
        </authorList>
    </citation>
    <scope>NUCLEOTIDE SEQUENCE</scope>
    <source>
        <tissue evidence="1">Shoot tissue taken approximately 20 cm above the soil surface</tissue>
    </source>
</reference>
<accession>A0A0A9EID3</accession>
<organism evidence="1">
    <name type="scientific">Arundo donax</name>
    <name type="common">Giant reed</name>
    <name type="synonym">Donax arundinaceus</name>
    <dbReference type="NCBI Taxonomy" id="35708"/>
    <lineage>
        <taxon>Eukaryota</taxon>
        <taxon>Viridiplantae</taxon>
        <taxon>Streptophyta</taxon>
        <taxon>Embryophyta</taxon>
        <taxon>Tracheophyta</taxon>
        <taxon>Spermatophyta</taxon>
        <taxon>Magnoliopsida</taxon>
        <taxon>Liliopsida</taxon>
        <taxon>Poales</taxon>
        <taxon>Poaceae</taxon>
        <taxon>PACMAD clade</taxon>
        <taxon>Arundinoideae</taxon>
        <taxon>Arundineae</taxon>
        <taxon>Arundo</taxon>
    </lineage>
</organism>